<organism evidence="2 3">
    <name type="scientific">Ditylenchus destructor</name>
    <dbReference type="NCBI Taxonomy" id="166010"/>
    <lineage>
        <taxon>Eukaryota</taxon>
        <taxon>Metazoa</taxon>
        <taxon>Ecdysozoa</taxon>
        <taxon>Nematoda</taxon>
        <taxon>Chromadorea</taxon>
        <taxon>Rhabditida</taxon>
        <taxon>Tylenchina</taxon>
        <taxon>Tylenchomorpha</taxon>
        <taxon>Sphaerularioidea</taxon>
        <taxon>Anguinidae</taxon>
        <taxon>Anguininae</taxon>
        <taxon>Ditylenchus</taxon>
    </lineage>
</organism>
<dbReference type="Proteomes" id="UP001201812">
    <property type="component" value="Unassembled WGS sequence"/>
</dbReference>
<evidence type="ECO:0000313" key="2">
    <source>
        <dbReference type="EMBL" id="KAI1725589.1"/>
    </source>
</evidence>
<reference evidence="2" key="1">
    <citation type="submission" date="2022-01" db="EMBL/GenBank/DDBJ databases">
        <title>Genome Sequence Resource for Two Populations of Ditylenchus destructor, the Migratory Endoparasitic Phytonematode.</title>
        <authorList>
            <person name="Zhang H."/>
            <person name="Lin R."/>
            <person name="Xie B."/>
        </authorList>
    </citation>
    <scope>NUCLEOTIDE SEQUENCE</scope>
    <source>
        <strain evidence="2">BazhouSP</strain>
    </source>
</reference>
<protein>
    <submittedName>
        <fullName evidence="2">Uncharacterized protein</fullName>
    </submittedName>
</protein>
<evidence type="ECO:0000313" key="3">
    <source>
        <dbReference type="Proteomes" id="UP001201812"/>
    </source>
</evidence>
<proteinExistence type="predicted"/>
<keyword evidence="3" id="KW-1185">Reference proteome</keyword>
<accession>A0AAD4NAU7</accession>
<sequence length="74" mass="8493">MVRKNELKDEFRDDYSASGSCSRKADYALTAYALGLFCVVIDSLLCGVDRHDSQGHFDDRWLRSGKWPSLLDEY</sequence>
<feature type="region of interest" description="Disordered" evidence="1">
    <location>
        <begin position="1"/>
        <end position="20"/>
    </location>
</feature>
<evidence type="ECO:0000256" key="1">
    <source>
        <dbReference type="SAM" id="MobiDB-lite"/>
    </source>
</evidence>
<dbReference type="AlphaFoldDB" id="A0AAD4NAU7"/>
<dbReference type="EMBL" id="JAKKPZ010000002">
    <property type="protein sequence ID" value="KAI1725589.1"/>
    <property type="molecule type" value="Genomic_DNA"/>
</dbReference>
<gene>
    <name evidence="2" type="ORF">DdX_02251</name>
</gene>
<comment type="caution">
    <text evidence="2">The sequence shown here is derived from an EMBL/GenBank/DDBJ whole genome shotgun (WGS) entry which is preliminary data.</text>
</comment>
<name>A0AAD4NAU7_9BILA</name>
<feature type="compositionally biased region" description="Basic and acidic residues" evidence="1">
    <location>
        <begin position="1"/>
        <end position="15"/>
    </location>
</feature>